<name>A0AAD9VQ64_9HYME</name>
<dbReference type="AlphaFoldDB" id="A0AAD9VQ64"/>
<gene>
    <name evidence="2" type="ORF">KPH14_009064</name>
</gene>
<organism evidence="2 3">
    <name type="scientific">Odynerus spinipes</name>
    <dbReference type="NCBI Taxonomy" id="1348599"/>
    <lineage>
        <taxon>Eukaryota</taxon>
        <taxon>Metazoa</taxon>
        <taxon>Ecdysozoa</taxon>
        <taxon>Arthropoda</taxon>
        <taxon>Hexapoda</taxon>
        <taxon>Insecta</taxon>
        <taxon>Pterygota</taxon>
        <taxon>Neoptera</taxon>
        <taxon>Endopterygota</taxon>
        <taxon>Hymenoptera</taxon>
        <taxon>Apocrita</taxon>
        <taxon>Aculeata</taxon>
        <taxon>Vespoidea</taxon>
        <taxon>Vespidae</taxon>
        <taxon>Eumeninae</taxon>
        <taxon>Odynerus</taxon>
    </lineage>
</organism>
<accession>A0AAD9VQ64</accession>
<protein>
    <submittedName>
        <fullName evidence="2">Uncharacterized protein</fullName>
    </submittedName>
</protein>
<keyword evidence="3" id="KW-1185">Reference proteome</keyword>
<reference evidence="2" key="1">
    <citation type="submission" date="2021-08" db="EMBL/GenBank/DDBJ databases">
        <authorList>
            <person name="Misof B."/>
            <person name="Oliver O."/>
            <person name="Podsiadlowski L."/>
            <person name="Donath A."/>
            <person name="Peters R."/>
            <person name="Mayer C."/>
            <person name="Rust J."/>
            <person name="Gunkel S."/>
            <person name="Lesny P."/>
            <person name="Martin S."/>
            <person name="Oeyen J.P."/>
            <person name="Petersen M."/>
            <person name="Panagiotis P."/>
            <person name="Wilbrandt J."/>
            <person name="Tanja T."/>
        </authorList>
    </citation>
    <scope>NUCLEOTIDE SEQUENCE</scope>
    <source>
        <strain evidence="2">GBR_01_08_01A</strain>
        <tissue evidence="2">Thorax + abdomen</tissue>
    </source>
</reference>
<evidence type="ECO:0000256" key="1">
    <source>
        <dbReference type="SAM" id="Phobius"/>
    </source>
</evidence>
<keyword evidence="1" id="KW-0812">Transmembrane</keyword>
<keyword evidence="1" id="KW-0472">Membrane</keyword>
<comment type="caution">
    <text evidence="2">The sequence shown here is derived from an EMBL/GenBank/DDBJ whole genome shotgun (WGS) entry which is preliminary data.</text>
</comment>
<keyword evidence="1" id="KW-1133">Transmembrane helix</keyword>
<sequence>MYDYFNMSCLDDKSALRLDIKVNSENLLPQKYNVGSLRLPADPSWPKIPPRKLADDAGDIIQPPCVITLTGTPRRSRTMVRAAQCQPFKTMEMKDLNSPICYLKAPTPEITKRKPGCLDPRFKRVTTGESQATESFKQHNTLKEQQQSMLISEQLRSPVERIEKTATGKNSNFQQITQQGIEKPKNEGTIQNNSSHFTQELLGKNEETNVENNNYTLECKKHIPEDNNTDHSMNINNTIKTDSVNIQENVGPTFKKSKNIAEMEIPTEEEISSSTSNKKGILETETVNDLKVSSDNQPSQSINEPDGQILLVMEKKVKSLPVNKIQIKPISIPQCTTQCYNVQVPIITYQNVPLQISTCAPGEISISSCIANNTSPTSDLCSTTQCEVMYKSSNILTPLLEQQDYLQQKKEVLNTKNIDVADIRNKQEVPVLNKEREDNISVEAIDKQDNYKTFPHNENVLDCTKNYVNVTLHQNLSETNDSESFTSIKVPECNRSTFNQQQKMKSEQNLSQTENLRVNKLSQPYITSRRRRIRANVSKKAKSYFQKRSRTGIVNSDCTLIWPGYQQVSSKRGLRFQKVKQYMKEKNCHYSMLKKPVNERNSNINTNCTAMVSEVENPIMSPCLPLNDAFYQQKEENEYKCLEKANEDDSITNPIRIPLKTQELLNKSYLEYYNKLRQKVGNTENVQHLHQVALGTPKIKRKKSKQFCDTIYNVQTEFNPEVQTIEQCSALSSMINKNLNSTLQHSSDTTQTKQLYVNRNIRSSSDPTGGTQSKIIKKIASKIPADIYENSISSSTFISKVKHKKEKCMEKRFLKLKTIVFFGSMMYALVVFLPMIYDYFFYEDYDDYENLTYIELVTDYVISSFKEAFTGFFNTFYRIFFQPRTCKKCNSIS</sequence>
<proteinExistence type="predicted"/>
<dbReference type="Proteomes" id="UP001258017">
    <property type="component" value="Unassembled WGS sequence"/>
</dbReference>
<reference evidence="2" key="2">
    <citation type="journal article" date="2023" name="Commun. Biol.">
        <title>Intrasexual cuticular hydrocarbon dimorphism in a wasp sheds light on hydrocarbon biosynthesis genes in Hymenoptera.</title>
        <authorList>
            <person name="Moris V.C."/>
            <person name="Podsiadlowski L."/>
            <person name="Martin S."/>
            <person name="Oeyen J.P."/>
            <person name="Donath A."/>
            <person name="Petersen M."/>
            <person name="Wilbrandt J."/>
            <person name="Misof B."/>
            <person name="Liedtke D."/>
            <person name="Thamm M."/>
            <person name="Scheiner R."/>
            <person name="Schmitt T."/>
            <person name="Niehuis O."/>
        </authorList>
    </citation>
    <scope>NUCLEOTIDE SEQUENCE</scope>
    <source>
        <strain evidence="2">GBR_01_08_01A</strain>
    </source>
</reference>
<evidence type="ECO:0000313" key="3">
    <source>
        <dbReference type="Proteomes" id="UP001258017"/>
    </source>
</evidence>
<dbReference type="EMBL" id="JAIFRP010000030">
    <property type="protein sequence ID" value="KAK2583021.1"/>
    <property type="molecule type" value="Genomic_DNA"/>
</dbReference>
<evidence type="ECO:0000313" key="2">
    <source>
        <dbReference type="EMBL" id="KAK2583021.1"/>
    </source>
</evidence>
<feature type="transmembrane region" description="Helical" evidence="1">
    <location>
        <begin position="819"/>
        <end position="840"/>
    </location>
</feature>